<evidence type="ECO:0000256" key="6">
    <source>
        <dbReference type="ARBA" id="ARBA00023002"/>
    </source>
</evidence>
<dbReference type="GO" id="GO:0016491">
    <property type="term" value="F:oxidoreductase activity"/>
    <property type="evidence" value="ECO:0007669"/>
    <property type="project" value="UniProtKB-KW"/>
</dbReference>
<dbReference type="EMBL" id="LT906453">
    <property type="protein sequence ID" value="SNV23298.1"/>
    <property type="molecule type" value="Genomic_DNA"/>
</dbReference>
<keyword evidence="4" id="KW-0479">Metal-binding</keyword>
<evidence type="ECO:0000256" key="10">
    <source>
        <dbReference type="ARBA" id="ARBA00023157"/>
    </source>
</evidence>
<dbReference type="GO" id="GO:0006784">
    <property type="term" value="P:heme A biosynthetic process"/>
    <property type="evidence" value="ECO:0007669"/>
    <property type="project" value="InterPro"/>
</dbReference>
<evidence type="ECO:0000256" key="7">
    <source>
        <dbReference type="ARBA" id="ARBA00023004"/>
    </source>
</evidence>
<evidence type="ECO:0000256" key="8">
    <source>
        <dbReference type="ARBA" id="ARBA00023133"/>
    </source>
</evidence>
<dbReference type="InterPro" id="IPR003780">
    <property type="entry name" value="COX15/CtaA_fam"/>
</dbReference>
<comment type="subcellular location">
    <subcellularLocation>
        <location evidence="1">Membrane</location>
        <topology evidence="1">Multi-pass membrane protein</topology>
    </subcellularLocation>
</comment>
<feature type="transmembrane region" description="Helical" evidence="12">
    <location>
        <begin position="253"/>
        <end position="271"/>
    </location>
</feature>
<gene>
    <name evidence="13" type="primary">ctaA</name>
    <name evidence="13" type="ORF">SAMEA4475696_01783</name>
</gene>
<dbReference type="PANTHER" id="PTHR35457">
    <property type="entry name" value="HEME A SYNTHASE"/>
    <property type="match status" value="1"/>
</dbReference>
<feature type="transmembrane region" description="Helical" evidence="12">
    <location>
        <begin position="277"/>
        <end position="297"/>
    </location>
</feature>
<feature type="transmembrane region" description="Helical" evidence="12">
    <location>
        <begin position="81"/>
        <end position="98"/>
    </location>
</feature>
<dbReference type="PANTHER" id="PTHR35457:SF1">
    <property type="entry name" value="HEME A SYNTHASE"/>
    <property type="match status" value="1"/>
</dbReference>
<dbReference type="STRING" id="1121387.GCA_000429885_00152"/>
<feature type="transmembrane region" description="Helical" evidence="12">
    <location>
        <begin position="20"/>
        <end position="41"/>
    </location>
</feature>
<reference evidence="13 14" key="1">
    <citation type="submission" date="2017-06" db="EMBL/GenBank/DDBJ databases">
        <authorList>
            <consortium name="Pathogen Informatics"/>
        </authorList>
    </citation>
    <scope>NUCLEOTIDE SEQUENCE [LARGE SCALE GENOMIC DNA]</scope>
    <source>
        <strain evidence="13 14">NCTC13039</strain>
    </source>
</reference>
<keyword evidence="2" id="KW-1003">Cell membrane</keyword>
<feature type="transmembrane region" description="Helical" evidence="12">
    <location>
        <begin position="180"/>
        <end position="198"/>
    </location>
</feature>
<organism evidence="13 14">
    <name type="scientific">Dermatophilus congolensis</name>
    <dbReference type="NCBI Taxonomy" id="1863"/>
    <lineage>
        <taxon>Bacteria</taxon>
        <taxon>Bacillati</taxon>
        <taxon>Actinomycetota</taxon>
        <taxon>Actinomycetes</taxon>
        <taxon>Micrococcales</taxon>
        <taxon>Dermatophilaceae</taxon>
        <taxon>Dermatophilus</taxon>
    </lineage>
</organism>
<dbReference type="GO" id="GO:0046872">
    <property type="term" value="F:metal ion binding"/>
    <property type="evidence" value="ECO:0007669"/>
    <property type="project" value="UniProtKB-KW"/>
</dbReference>
<evidence type="ECO:0000256" key="1">
    <source>
        <dbReference type="ARBA" id="ARBA00004141"/>
    </source>
</evidence>
<keyword evidence="6 13" id="KW-0560">Oxidoreductase</keyword>
<feature type="transmembrane region" description="Helical" evidence="12">
    <location>
        <begin position="110"/>
        <end position="132"/>
    </location>
</feature>
<keyword evidence="7" id="KW-0408">Iron</keyword>
<feature type="transmembrane region" description="Helical" evidence="12">
    <location>
        <begin position="218"/>
        <end position="241"/>
    </location>
</feature>
<evidence type="ECO:0000313" key="13">
    <source>
        <dbReference type="EMBL" id="SNV23298.1"/>
    </source>
</evidence>
<evidence type="ECO:0000256" key="5">
    <source>
        <dbReference type="ARBA" id="ARBA00022989"/>
    </source>
</evidence>
<dbReference type="GO" id="GO:0016020">
    <property type="term" value="C:membrane"/>
    <property type="evidence" value="ECO:0007669"/>
    <property type="project" value="UniProtKB-SubCell"/>
</dbReference>
<accession>A0A239VNU1</accession>
<evidence type="ECO:0000256" key="11">
    <source>
        <dbReference type="ARBA" id="ARBA00023444"/>
    </source>
</evidence>
<dbReference type="Pfam" id="PF02628">
    <property type="entry name" value="COX15-CtaA"/>
    <property type="match status" value="1"/>
</dbReference>
<feature type="transmembrane region" description="Helical" evidence="12">
    <location>
        <begin position="138"/>
        <end position="159"/>
    </location>
</feature>
<name>A0A239VNU1_9MICO</name>
<dbReference type="GeneID" id="63459977"/>
<dbReference type="AlphaFoldDB" id="A0A239VNU1"/>
<protein>
    <submittedName>
        <fullName evidence="13">Heme A synthase</fullName>
        <ecNumber evidence="13">1.3.-.-</ecNumber>
    </submittedName>
</protein>
<keyword evidence="8" id="KW-0350">Heme biosynthesis</keyword>
<dbReference type="Proteomes" id="UP000242637">
    <property type="component" value="Chromosome 1"/>
</dbReference>
<evidence type="ECO:0000256" key="4">
    <source>
        <dbReference type="ARBA" id="ARBA00022723"/>
    </source>
</evidence>
<dbReference type="RefSeq" id="WP_051277083.1">
    <property type="nucleotide sequence ID" value="NZ_LT906453.1"/>
</dbReference>
<evidence type="ECO:0000256" key="12">
    <source>
        <dbReference type="SAM" id="Phobius"/>
    </source>
</evidence>
<proteinExistence type="predicted"/>
<evidence type="ECO:0000256" key="2">
    <source>
        <dbReference type="ARBA" id="ARBA00022475"/>
    </source>
</evidence>
<evidence type="ECO:0000256" key="9">
    <source>
        <dbReference type="ARBA" id="ARBA00023136"/>
    </source>
</evidence>
<comment type="pathway">
    <text evidence="11">Porphyrin-containing compound metabolism.</text>
</comment>
<keyword evidence="10" id="KW-1015">Disulfide bond</keyword>
<evidence type="ECO:0000256" key="3">
    <source>
        <dbReference type="ARBA" id="ARBA00022692"/>
    </source>
</evidence>
<dbReference type="EC" id="1.3.-.-" evidence="13"/>
<keyword evidence="3 12" id="KW-0812">Transmembrane</keyword>
<dbReference type="OrthoDB" id="5241540at2"/>
<sequence>MTQTPNSPAPPAASTDPRWIFPLLIANLIAEMGIVVTGGLVRLTKSGLGCSTWPQCTPGSFVPTATQPEGFHKYIEFGNRTLTFVLSALAIAVVVAAYKHLRGRGYLTPAMVILLGVLAQAVVGGITVLTGLNPATVAFHFLASMVLVAAATLLVVRYVNENRPSSNFPRPVTILGRTIIAIYAVVLILGTIVTGSGPHSGDAATPARLNFDIRAVSWLHADFVTAFLGLVIGMLVAVYLCSPDHGPRRAWSAVLAVTILQGLLGYTQYLLAVPEGLVLAHMTLAAVLTASVTWAYLTLRPHPAATKTSATPPQVADVTK</sequence>
<keyword evidence="14" id="KW-1185">Reference proteome</keyword>
<keyword evidence="9 12" id="KW-0472">Membrane</keyword>
<dbReference type="InterPro" id="IPR050450">
    <property type="entry name" value="COX15/CtaA_HemeA_synthase"/>
</dbReference>
<keyword evidence="5 12" id="KW-1133">Transmembrane helix</keyword>
<dbReference type="KEGG" id="dco:SAMEA4475696_1783"/>
<evidence type="ECO:0000313" key="14">
    <source>
        <dbReference type="Proteomes" id="UP000242637"/>
    </source>
</evidence>